<dbReference type="RefSeq" id="WP_033497625.1">
    <property type="nucleotide sequence ID" value="NZ_JGZI01000010.1"/>
</dbReference>
<sequence>MSTENEDTQVLEAVQVPAFQGGGPADPGDGGHDDGQGHGRHWRRLLIALCVAVVLIAAGIFGVRAFNGHITSVRQQEALEACRSNLTAYDKALKEFEAAKTKASADAGSVGQDQVDDSATVSDLQDALKADVPTRSDCSANADRDTLNSNAAALEMNAGVLQDNTKAVSDAVTAVSASKKQKTVDDAKNGLNSVLTKARSLLSSTEGKVADNATRSSLQEAITAAEKTVAANDTSSTSSYENAQTALQKAIDAVNASVQKKEQEDSKHVTADQYQFDIPDYWQNRVVVQQSGDTVTIYSKDYPDRALCQLRVVDTANITAGDIGSAMVAHAQLDSTHSVAVWTTRWGYVAAKDSLSGENAQKISDEEAQTLVDLQTGGKVKYQQIYDAEAKGDGQSFSLLNVGDEFVQSTIFNSLKRN</sequence>
<dbReference type="GeneID" id="98299129"/>
<dbReference type="InterPro" id="IPR029048">
    <property type="entry name" value="HSP70_C_sf"/>
</dbReference>
<dbReference type="STRING" id="218140.BPSY_2026"/>
<name>A0A087CEB4_9BIFI</name>
<organism evidence="3 4">
    <name type="scientific">Bifidobacterium psychraerophilum</name>
    <dbReference type="NCBI Taxonomy" id="218140"/>
    <lineage>
        <taxon>Bacteria</taxon>
        <taxon>Bacillati</taxon>
        <taxon>Actinomycetota</taxon>
        <taxon>Actinomycetes</taxon>
        <taxon>Bifidobacteriales</taxon>
        <taxon>Bifidobacteriaceae</taxon>
        <taxon>Bifidobacterium</taxon>
    </lineage>
</organism>
<feature type="region of interest" description="Disordered" evidence="1">
    <location>
        <begin position="18"/>
        <end position="37"/>
    </location>
</feature>
<keyword evidence="4" id="KW-1185">Reference proteome</keyword>
<dbReference type="Gene3D" id="1.20.1270.10">
    <property type="match status" value="1"/>
</dbReference>
<protein>
    <submittedName>
        <fullName evidence="3">Uncharacterized protein</fullName>
    </submittedName>
</protein>
<dbReference type="eggNOG" id="ENOG502ZVAY">
    <property type="taxonomic scope" value="Bacteria"/>
</dbReference>
<keyword evidence="2" id="KW-1133">Transmembrane helix</keyword>
<feature type="transmembrane region" description="Helical" evidence="2">
    <location>
        <begin position="45"/>
        <end position="66"/>
    </location>
</feature>
<keyword evidence="2" id="KW-0472">Membrane</keyword>
<comment type="caution">
    <text evidence="3">The sequence shown here is derived from an EMBL/GenBank/DDBJ whole genome shotgun (WGS) entry which is preliminary data.</text>
</comment>
<proteinExistence type="predicted"/>
<keyword evidence="2" id="KW-0812">Transmembrane</keyword>
<gene>
    <name evidence="3" type="ORF">BPSY_2026</name>
</gene>
<evidence type="ECO:0000313" key="4">
    <source>
        <dbReference type="Proteomes" id="UP000029050"/>
    </source>
</evidence>
<dbReference type="OrthoDB" id="3173594at2"/>
<evidence type="ECO:0000313" key="3">
    <source>
        <dbReference type="EMBL" id="KFI81614.1"/>
    </source>
</evidence>
<dbReference type="Proteomes" id="UP000029050">
    <property type="component" value="Unassembled WGS sequence"/>
</dbReference>
<evidence type="ECO:0000256" key="2">
    <source>
        <dbReference type="SAM" id="Phobius"/>
    </source>
</evidence>
<accession>A0A087CEB4</accession>
<evidence type="ECO:0000256" key="1">
    <source>
        <dbReference type="SAM" id="MobiDB-lite"/>
    </source>
</evidence>
<dbReference type="AlphaFoldDB" id="A0A087CEB4"/>
<dbReference type="EMBL" id="JGZI01000010">
    <property type="protein sequence ID" value="KFI81614.1"/>
    <property type="molecule type" value="Genomic_DNA"/>
</dbReference>
<reference evidence="3 4" key="1">
    <citation type="submission" date="2014-03" db="EMBL/GenBank/DDBJ databases">
        <title>Genomics of Bifidobacteria.</title>
        <authorList>
            <person name="Ventura M."/>
            <person name="Milani C."/>
            <person name="Lugli G.A."/>
        </authorList>
    </citation>
    <scope>NUCLEOTIDE SEQUENCE [LARGE SCALE GENOMIC DNA]</scope>
    <source>
        <strain evidence="3 4">LMG 21775</strain>
    </source>
</reference>